<dbReference type="PANTHER" id="PTHR24096">
    <property type="entry name" value="LONG-CHAIN-FATTY-ACID--COA LIGASE"/>
    <property type="match status" value="1"/>
</dbReference>
<dbReference type="InterPro" id="IPR042099">
    <property type="entry name" value="ANL_N_sf"/>
</dbReference>
<gene>
    <name evidence="2" type="ORF">F8144_35815</name>
</gene>
<reference evidence="2 3" key="1">
    <citation type="submission" date="2019-09" db="EMBL/GenBank/DDBJ databases">
        <title>Isolation and identification of active actinomycetes.</title>
        <authorList>
            <person name="Yu Z."/>
            <person name="Han C."/>
            <person name="Yu B."/>
        </authorList>
    </citation>
    <scope>NUCLEOTIDE SEQUENCE [LARGE SCALE GENOMIC DNA]</scope>
    <source>
        <strain evidence="2 3">NEAU-H2</strain>
    </source>
</reference>
<evidence type="ECO:0000259" key="1">
    <source>
        <dbReference type="Pfam" id="PF00501"/>
    </source>
</evidence>
<dbReference type="AlphaFoldDB" id="A0A7J5D813"/>
<dbReference type="SUPFAM" id="SSF56801">
    <property type="entry name" value="Acetyl-CoA synthetase-like"/>
    <property type="match status" value="1"/>
</dbReference>
<dbReference type="GO" id="GO:0016405">
    <property type="term" value="F:CoA-ligase activity"/>
    <property type="evidence" value="ECO:0007669"/>
    <property type="project" value="TreeGrafter"/>
</dbReference>
<dbReference type="InterPro" id="IPR000873">
    <property type="entry name" value="AMP-dep_synth/lig_dom"/>
</dbReference>
<dbReference type="PANTHER" id="PTHR24096:SF323">
    <property type="entry name" value="BLR3536 PROTEIN"/>
    <property type="match status" value="1"/>
</dbReference>
<feature type="domain" description="AMP-dependent synthetase/ligase" evidence="1">
    <location>
        <begin position="34"/>
        <end position="196"/>
    </location>
</feature>
<accession>A0A7J5D813</accession>
<evidence type="ECO:0000313" key="2">
    <source>
        <dbReference type="EMBL" id="KAB1979575.1"/>
    </source>
</evidence>
<dbReference type="EMBL" id="WBKG01000041">
    <property type="protein sequence ID" value="KAB1979575.1"/>
    <property type="molecule type" value="Genomic_DNA"/>
</dbReference>
<dbReference type="Pfam" id="PF00501">
    <property type="entry name" value="AMP-binding"/>
    <property type="match status" value="1"/>
</dbReference>
<dbReference type="Proteomes" id="UP000442990">
    <property type="component" value="Unassembled WGS sequence"/>
</dbReference>
<dbReference type="Gene3D" id="3.40.50.12780">
    <property type="entry name" value="N-terminal domain of ligase-like"/>
    <property type="match status" value="1"/>
</dbReference>
<proteinExistence type="predicted"/>
<sequence>MPLSRKRWSRFSGSRGQVHEPGDIPAALFGPLHGFGPDTVHLSPAPVHHAAPLRFGGVVHACGGTVVMLRHFDAEQALSAIERHRVTHTQWVPAMFVGALKPPAEVRTRYDLSSLRVAVYAAAPCPVDVKRAMIAWWGPIIHEYYAATEGIGTTFVDTEEWLRRPGSVGRALLGTVRICAEDGGELPPGQTGTVYFERDEPPFVHHGDPERTRGTQHPRHVEFVGALPRTPTGKLVKRTLADRHRRSRGNGLNGR</sequence>
<comment type="caution">
    <text evidence="2">The sequence shown here is derived from an EMBL/GenBank/DDBJ whole genome shotgun (WGS) entry which is preliminary data.</text>
</comment>
<name>A0A7J5D813_9ACTN</name>
<evidence type="ECO:0000313" key="3">
    <source>
        <dbReference type="Proteomes" id="UP000442990"/>
    </source>
</evidence>
<keyword evidence="3" id="KW-1185">Reference proteome</keyword>
<dbReference type="RefSeq" id="WP_151473583.1">
    <property type="nucleotide sequence ID" value="NZ_WBKG01000041.1"/>
</dbReference>
<organism evidence="2 3">
    <name type="scientific">Streptomyces triticiradicis</name>
    <dbReference type="NCBI Taxonomy" id="2651189"/>
    <lineage>
        <taxon>Bacteria</taxon>
        <taxon>Bacillati</taxon>
        <taxon>Actinomycetota</taxon>
        <taxon>Actinomycetes</taxon>
        <taxon>Kitasatosporales</taxon>
        <taxon>Streptomycetaceae</taxon>
        <taxon>Streptomyces</taxon>
    </lineage>
</organism>
<protein>
    <submittedName>
        <fullName evidence="2">AMP-binding protein</fullName>
    </submittedName>
</protein>